<keyword evidence="4" id="KW-0804">Transcription</keyword>
<dbReference type="EMBL" id="BAAFGK010000004">
    <property type="protein sequence ID" value="GAB0057022.1"/>
    <property type="molecule type" value="Genomic_DNA"/>
</dbReference>
<proteinExistence type="predicted"/>
<protein>
    <submittedName>
        <fullName evidence="6">Arsenic resistance transcriptional regulator ArsR1</fullName>
    </submittedName>
</protein>
<dbReference type="InterPro" id="IPR051081">
    <property type="entry name" value="HTH_MetalResp_TranReg"/>
</dbReference>
<dbReference type="SMART" id="SM00418">
    <property type="entry name" value="HTH_ARSR"/>
    <property type="match status" value="1"/>
</dbReference>
<evidence type="ECO:0000256" key="3">
    <source>
        <dbReference type="ARBA" id="ARBA00023125"/>
    </source>
</evidence>
<dbReference type="CDD" id="cd00090">
    <property type="entry name" value="HTH_ARSR"/>
    <property type="match status" value="1"/>
</dbReference>
<feature type="domain" description="HTH arsR-type" evidence="5">
    <location>
        <begin position="1"/>
        <end position="97"/>
    </location>
</feature>
<reference evidence="6 7" key="1">
    <citation type="submission" date="2024-05" db="EMBL/GenBank/DDBJ databases">
        <authorList>
            <consortium name="Candidatus Magnetaquicoccaceae bacterium FCR-1 genome sequencing consortium"/>
            <person name="Shimoshige H."/>
            <person name="Shimamura S."/>
            <person name="Taoka A."/>
            <person name="Kobayashi H."/>
            <person name="Maekawa T."/>
        </authorList>
    </citation>
    <scope>NUCLEOTIDE SEQUENCE [LARGE SCALE GENOMIC DNA]</scope>
    <source>
        <strain evidence="6 7">FCR-1</strain>
    </source>
</reference>
<dbReference type="InterPro" id="IPR036390">
    <property type="entry name" value="WH_DNA-bd_sf"/>
</dbReference>
<comment type="caution">
    <text evidence="6">The sequence shown here is derived from an EMBL/GenBank/DDBJ whole genome shotgun (WGS) entry which is preliminary data.</text>
</comment>
<evidence type="ECO:0000256" key="2">
    <source>
        <dbReference type="ARBA" id="ARBA00023015"/>
    </source>
</evidence>
<dbReference type="NCBIfam" id="NF033788">
    <property type="entry name" value="HTH_metalloreg"/>
    <property type="match status" value="1"/>
</dbReference>
<evidence type="ECO:0000313" key="6">
    <source>
        <dbReference type="EMBL" id="GAB0057022.1"/>
    </source>
</evidence>
<accession>A0ABQ0C810</accession>
<dbReference type="PRINTS" id="PR00778">
    <property type="entry name" value="HTHARSR"/>
</dbReference>
<dbReference type="PROSITE" id="PS50987">
    <property type="entry name" value="HTH_ARSR_2"/>
    <property type="match status" value="1"/>
</dbReference>
<dbReference type="Proteomes" id="UP001628193">
    <property type="component" value="Unassembled WGS sequence"/>
</dbReference>
<evidence type="ECO:0000259" key="5">
    <source>
        <dbReference type="PROSITE" id="PS50987"/>
    </source>
</evidence>
<dbReference type="InterPro" id="IPR001845">
    <property type="entry name" value="HTH_ArsR_DNA-bd_dom"/>
</dbReference>
<dbReference type="InterPro" id="IPR011991">
    <property type="entry name" value="ArsR-like_HTH"/>
</dbReference>
<evidence type="ECO:0000256" key="1">
    <source>
        <dbReference type="ARBA" id="ARBA00022849"/>
    </source>
</evidence>
<dbReference type="NCBIfam" id="NF007528">
    <property type="entry name" value="PRK10141.1"/>
    <property type="match status" value="1"/>
</dbReference>
<keyword evidence="1" id="KW-0059">Arsenical resistance</keyword>
<dbReference type="Pfam" id="PF01022">
    <property type="entry name" value="HTH_5"/>
    <property type="match status" value="1"/>
</dbReference>
<sequence>MITPERLLKCLVDETRLRCVHLLLRENELCVCEFGHALSEVQPKISRHLATLREHHLVLDRRAGQWVYYRLHPELPAWALALLRALDEGLRGSERHEADHARLCEMPDRPNRCSAPFTI</sequence>
<evidence type="ECO:0000256" key="4">
    <source>
        <dbReference type="ARBA" id="ARBA00023163"/>
    </source>
</evidence>
<gene>
    <name evidence="6" type="primary">arsR1</name>
    <name evidence="6" type="ORF">SIID45300_01342</name>
</gene>
<dbReference type="InterPro" id="IPR036388">
    <property type="entry name" value="WH-like_DNA-bd_sf"/>
</dbReference>
<keyword evidence="2" id="KW-0805">Transcription regulation</keyword>
<dbReference type="PANTHER" id="PTHR33154">
    <property type="entry name" value="TRANSCRIPTIONAL REGULATOR, ARSR FAMILY"/>
    <property type="match status" value="1"/>
</dbReference>
<dbReference type="Gene3D" id="1.10.10.10">
    <property type="entry name" value="Winged helix-like DNA-binding domain superfamily/Winged helix DNA-binding domain"/>
    <property type="match status" value="1"/>
</dbReference>
<keyword evidence="7" id="KW-1185">Reference proteome</keyword>
<dbReference type="RefSeq" id="WP_420906094.1">
    <property type="nucleotide sequence ID" value="NZ_BAAFGK010000004.1"/>
</dbReference>
<evidence type="ECO:0000313" key="7">
    <source>
        <dbReference type="Proteomes" id="UP001628193"/>
    </source>
</evidence>
<keyword evidence="3" id="KW-0238">DNA-binding</keyword>
<reference evidence="6 7" key="2">
    <citation type="submission" date="2024-09" db="EMBL/GenBank/DDBJ databases">
        <title>Draft genome sequence of Candidatus Magnetaquicoccaceae bacterium FCR-1.</title>
        <authorList>
            <person name="Shimoshige H."/>
            <person name="Shimamura S."/>
            <person name="Taoka A."/>
            <person name="Kobayashi H."/>
            <person name="Maekawa T."/>
        </authorList>
    </citation>
    <scope>NUCLEOTIDE SEQUENCE [LARGE SCALE GENOMIC DNA]</scope>
    <source>
        <strain evidence="6 7">FCR-1</strain>
    </source>
</reference>
<dbReference type="SUPFAM" id="SSF46785">
    <property type="entry name" value="Winged helix' DNA-binding domain"/>
    <property type="match status" value="1"/>
</dbReference>
<name>A0ABQ0C810_9PROT</name>
<dbReference type="PANTHER" id="PTHR33154:SF18">
    <property type="entry name" value="ARSENICAL RESISTANCE OPERON REPRESSOR"/>
    <property type="match status" value="1"/>
</dbReference>
<organism evidence="6 7">
    <name type="scientific">Candidatus Magnetaquiglobus chichijimensis</name>
    <dbReference type="NCBI Taxonomy" id="3141448"/>
    <lineage>
        <taxon>Bacteria</taxon>
        <taxon>Pseudomonadati</taxon>
        <taxon>Pseudomonadota</taxon>
        <taxon>Magnetococcia</taxon>
        <taxon>Magnetococcales</taxon>
        <taxon>Candidatus Magnetaquicoccaceae</taxon>
        <taxon>Candidatus Magnetaquiglobus</taxon>
    </lineage>
</organism>